<accession>F2K214</accession>
<dbReference type="Pfam" id="PF25601">
    <property type="entry name" value="AAA_lid_14"/>
    <property type="match status" value="1"/>
</dbReference>
<evidence type="ECO:0000256" key="6">
    <source>
        <dbReference type="PROSITE-ProRule" id="PRU00169"/>
    </source>
</evidence>
<evidence type="ECO:0000259" key="8">
    <source>
        <dbReference type="PROSITE" id="PS50110"/>
    </source>
</evidence>
<dbReference type="GO" id="GO:0000160">
    <property type="term" value="P:phosphorelay signal transduction system"/>
    <property type="evidence" value="ECO:0007669"/>
    <property type="project" value="InterPro"/>
</dbReference>
<dbReference type="HOGENOM" id="CLU_000445_0_6_6"/>
<dbReference type="Gene3D" id="3.40.50.2300">
    <property type="match status" value="1"/>
</dbReference>
<dbReference type="PROSITE" id="PS50045">
    <property type="entry name" value="SIGMA54_INTERACT_4"/>
    <property type="match status" value="1"/>
</dbReference>
<dbReference type="InterPro" id="IPR027417">
    <property type="entry name" value="P-loop_NTPase"/>
</dbReference>
<gene>
    <name evidence="9" type="ordered locus">Marme_0725</name>
</gene>
<dbReference type="AlphaFoldDB" id="F2K214"/>
<dbReference type="InterPro" id="IPR011006">
    <property type="entry name" value="CheY-like_superfamily"/>
</dbReference>
<dbReference type="Gene3D" id="1.10.8.60">
    <property type="match status" value="1"/>
</dbReference>
<dbReference type="GO" id="GO:0043565">
    <property type="term" value="F:sequence-specific DNA binding"/>
    <property type="evidence" value="ECO:0007669"/>
    <property type="project" value="InterPro"/>
</dbReference>
<dbReference type="PROSITE" id="PS50110">
    <property type="entry name" value="RESPONSE_REGULATORY"/>
    <property type="match status" value="1"/>
</dbReference>
<evidence type="ECO:0000256" key="5">
    <source>
        <dbReference type="ARBA" id="ARBA00023163"/>
    </source>
</evidence>
<dbReference type="Proteomes" id="UP000001062">
    <property type="component" value="Chromosome"/>
</dbReference>
<dbReference type="PANTHER" id="PTHR32071">
    <property type="entry name" value="TRANSCRIPTIONAL REGULATORY PROTEIN"/>
    <property type="match status" value="1"/>
</dbReference>
<reference evidence="9 10" key="1">
    <citation type="journal article" date="2012" name="Stand. Genomic Sci.">
        <title>Complete genome sequence of the melanogenic marine bacterium Marinomonas mediterranea type strain (MMB-1(T)).</title>
        <authorList>
            <person name="Lucas-Elio P."/>
            <person name="Goodwin L."/>
            <person name="Woyke T."/>
            <person name="Pitluck S."/>
            <person name="Nolan M."/>
            <person name="Kyrpides N.C."/>
            <person name="Detter J.C."/>
            <person name="Copeland A."/>
            <person name="Teshima H."/>
            <person name="Bruce D."/>
            <person name="Detter C."/>
            <person name="Tapia R."/>
            <person name="Han S."/>
            <person name="Land M.L."/>
            <person name="Ivanova N."/>
            <person name="Mikhailova N."/>
            <person name="Johnston A.W."/>
            <person name="Sanchez-Amat A."/>
        </authorList>
    </citation>
    <scope>NUCLEOTIDE SEQUENCE [LARGE SCALE GENOMIC DNA]</scope>
    <source>
        <strain evidence="10">ATCC 700492 / JCM 21426 / NBRC 103028 / MMB-1</strain>
    </source>
</reference>
<evidence type="ECO:0000313" key="10">
    <source>
        <dbReference type="Proteomes" id="UP000001062"/>
    </source>
</evidence>
<dbReference type="OrthoDB" id="9804019at2"/>
<dbReference type="PATRIC" id="fig|717774.3.peg.752"/>
<dbReference type="KEGG" id="mme:Marme_0725"/>
<dbReference type="STRING" id="717774.Marme_0725"/>
<evidence type="ECO:0000256" key="2">
    <source>
        <dbReference type="ARBA" id="ARBA00022840"/>
    </source>
</evidence>
<dbReference type="InterPro" id="IPR003593">
    <property type="entry name" value="AAA+_ATPase"/>
</dbReference>
<dbReference type="Pfam" id="PF02954">
    <property type="entry name" value="HTH_8"/>
    <property type="match status" value="1"/>
</dbReference>
<dbReference type="FunFam" id="3.40.50.300:FF:000006">
    <property type="entry name" value="DNA-binding transcriptional regulator NtrC"/>
    <property type="match status" value="1"/>
</dbReference>
<evidence type="ECO:0000256" key="4">
    <source>
        <dbReference type="ARBA" id="ARBA00023125"/>
    </source>
</evidence>
<proteinExistence type="predicted"/>
<keyword evidence="5" id="KW-0804">Transcription</keyword>
<dbReference type="GO" id="GO:0006355">
    <property type="term" value="P:regulation of DNA-templated transcription"/>
    <property type="evidence" value="ECO:0007669"/>
    <property type="project" value="InterPro"/>
</dbReference>
<feature type="modified residue" description="4-aspartylphosphate" evidence="6">
    <location>
        <position position="56"/>
    </location>
</feature>
<dbReference type="SMART" id="SM00382">
    <property type="entry name" value="AAA"/>
    <property type="match status" value="1"/>
</dbReference>
<dbReference type="SUPFAM" id="SSF46689">
    <property type="entry name" value="Homeodomain-like"/>
    <property type="match status" value="1"/>
</dbReference>
<dbReference type="InterPro" id="IPR001789">
    <property type="entry name" value="Sig_transdc_resp-reg_receiver"/>
</dbReference>
<feature type="domain" description="Sigma-54 factor interaction" evidence="7">
    <location>
        <begin position="145"/>
        <end position="374"/>
    </location>
</feature>
<dbReference type="InterPro" id="IPR009057">
    <property type="entry name" value="Homeodomain-like_sf"/>
</dbReference>
<keyword evidence="6" id="KW-0597">Phosphoprotein</keyword>
<evidence type="ECO:0000256" key="3">
    <source>
        <dbReference type="ARBA" id="ARBA00023015"/>
    </source>
</evidence>
<evidence type="ECO:0000256" key="1">
    <source>
        <dbReference type="ARBA" id="ARBA00022741"/>
    </source>
</evidence>
<dbReference type="SMART" id="SM00448">
    <property type="entry name" value="REC"/>
    <property type="match status" value="1"/>
</dbReference>
<dbReference type="InterPro" id="IPR002078">
    <property type="entry name" value="Sigma_54_int"/>
</dbReference>
<keyword evidence="1" id="KW-0547">Nucleotide-binding</keyword>
<dbReference type="Gene3D" id="3.40.50.300">
    <property type="entry name" value="P-loop containing nucleotide triphosphate hydrolases"/>
    <property type="match status" value="1"/>
</dbReference>
<dbReference type="CDD" id="cd17572">
    <property type="entry name" value="REC_NtrC1-like"/>
    <property type="match status" value="1"/>
</dbReference>
<name>F2K214_MARM1</name>
<dbReference type="PROSITE" id="PS00688">
    <property type="entry name" value="SIGMA54_INTERACT_3"/>
    <property type="match status" value="1"/>
</dbReference>
<dbReference type="Pfam" id="PF00158">
    <property type="entry name" value="Sigma54_activat"/>
    <property type="match status" value="1"/>
</dbReference>
<keyword evidence="10" id="KW-1185">Reference proteome</keyword>
<keyword evidence="2" id="KW-0067">ATP-binding</keyword>
<dbReference type="RefSeq" id="WP_013659913.1">
    <property type="nucleotide sequence ID" value="NC_015276.1"/>
</dbReference>
<keyword evidence="3" id="KW-0805">Transcription regulation</keyword>
<dbReference type="SUPFAM" id="SSF52540">
    <property type="entry name" value="P-loop containing nucleoside triphosphate hydrolases"/>
    <property type="match status" value="1"/>
</dbReference>
<protein>
    <submittedName>
        <fullName evidence="9">Two component, sigma54 specific, transcriptional regulator, Fis family</fullName>
    </submittedName>
</protein>
<dbReference type="GO" id="GO:0005524">
    <property type="term" value="F:ATP binding"/>
    <property type="evidence" value="ECO:0007669"/>
    <property type="project" value="UniProtKB-KW"/>
</dbReference>
<feature type="domain" description="Response regulatory" evidence="8">
    <location>
        <begin position="7"/>
        <end position="121"/>
    </location>
</feature>
<dbReference type="CDD" id="cd00009">
    <property type="entry name" value="AAA"/>
    <property type="match status" value="1"/>
</dbReference>
<dbReference type="Pfam" id="PF00072">
    <property type="entry name" value="Response_reg"/>
    <property type="match status" value="1"/>
</dbReference>
<dbReference type="SUPFAM" id="SSF52172">
    <property type="entry name" value="CheY-like"/>
    <property type="match status" value="1"/>
</dbReference>
<evidence type="ECO:0000313" key="9">
    <source>
        <dbReference type="EMBL" id="ADZ90008.1"/>
    </source>
</evidence>
<organism evidence="9 10">
    <name type="scientific">Marinomonas mediterranea (strain ATCC 700492 / JCM 21426 / NBRC 103028 / MMB-1)</name>
    <dbReference type="NCBI Taxonomy" id="717774"/>
    <lineage>
        <taxon>Bacteria</taxon>
        <taxon>Pseudomonadati</taxon>
        <taxon>Pseudomonadota</taxon>
        <taxon>Gammaproteobacteria</taxon>
        <taxon>Oceanospirillales</taxon>
        <taxon>Oceanospirillaceae</taxon>
        <taxon>Marinomonas</taxon>
    </lineage>
</organism>
<evidence type="ECO:0000259" key="7">
    <source>
        <dbReference type="PROSITE" id="PS50045"/>
    </source>
</evidence>
<dbReference type="Gene3D" id="1.10.10.60">
    <property type="entry name" value="Homeodomain-like"/>
    <property type="match status" value="1"/>
</dbReference>
<dbReference type="eggNOG" id="COG2204">
    <property type="taxonomic scope" value="Bacteria"/>
</dbReference>
<sequence>MASREASILIIEDSQTMAELYLSYLESLPYGLTLVSDGQSALDALKKTTFDVLLVDIHLPDMNGLDVLKFVKSNELPSSSIVITSNGSVEYAVEAMQYGAIDFIEKPFSASRLITTVQNALRSRQLETQIKTLKDNYERSHFEGFVGSSLAMQRVYNIIDSAAPSKATVFITGESGTGKEVCAEAIHSLSQRKGKPFVALNCGAIPKDLMESEIFGHLKGSFTGAISPRQGAAERAHQGTLFLDEICEMDLDLQVKLLRFIQTGSFQKVGSSETKQVDVRFVCATNRDPLKEVEAGRFREDLYYRLHVIPIHLPPLRDREYDLILLARHFLSLYSKEETKGFKGFSPKSEVVINSYSWPGNIRQLQNVIRNIIVLNDGDMVDEDMLPPPLNGLSRDLGDVPISPVAPPMAELSRSMDNSAALVGNGPAALVNPVTSTSQMQFKPDTIDDIRPLWITEKEVIEKAIALCDDNIPQAAAKLEVSPSTIYRKKQQWDAMEDEKAAKEN</sequence>
<dbReference type="InterPro" id="IPR025944">
    <property type="entry name" value="Sigma_54_int_dom_CS"/>
</dbReference>
<dbReference type="InterPro" id="IPR002197">
    <property type="entry name" value="HTH_Fis"/>
</dbReference>
<keyword evidence="4" id="KW-0238">DNA-binding</keyword>
<dbReference type="PANTHER" id="PTHR32071:SF117">
    <property type="entry name" value="PTS-DEPENDENT DIHYDROXYACETONE KINASE OPERON REGULATORY PROTEIN-RELATED"/>
    <property type="match status" value="1"/>
</dbReference>
<dbReference type="InterPro" id="IPR058031">
    <property type="entry name" value="AAA_lid_NorR"/>
</dbReference>
<dbReference type="EMBL" id="CP002583">
    <property type="protein sequence ID" value="ADZ90008.1"/>
    <property type="molecule type" value="Genomic_DNA"/>
</dbReference>